<keyword evidence="4" id="KW-1133">Transmembrane helix</keyword>
<dbReference type="OrthoDB" id="9802263at2"/>
<organism evidence="6 7">
    <name type="scientific">Halarcobacter ebronensis</name>
    <dbReference type="NCBI Taxonomy" id="1462615"/>
    <lineage>
        <taxon>Bacteria</taxon>
        <taxon>Pseudomonadati</taxon>
        <taxon>Campylobacterota</taxon>
        <taxon>Epsilonproteobacteria</taxon>
        <taxon>Campylobacterales</taxon>
        <taxon>Arcobacteraceae</taxon>
        <taxon>Halarcobacter</taxon>
    </lineage>
</organism>
<dbReference type="SMART" id="SM00342">
    <property type="entry name" value="HTH_ARAC"/>
    <property type="match status" value="1"/>
</dbReference>
<sequence length="108" mass="12683">MNVFKNVTSFTPLQYIKIQRLQLARRLLKFDNQDVMGTAFAIGYQSLSQFSNDYSKYFGINPSLEIKKSKIKGIVLLKHNFEGLYYLQLLVLSFVGNILQWYFLYLLL</sequence>
<keyword evidence="3" id="KW-0804">Transcription</keyword>
<evidence type="ECO:0000313" key="7">
    <source>
        <dbReference type="Proteomes" id="UP000289758"/>
    </source>
</evidence>
<keyword evidence="4" id="KW-0472">Membrane</keyword>
<dbReference type="AlphaFoldDB" id="A0A4Q1AXQ0"/>
<protein>
    <recommendedName>
        <fullName evidence="5">HTH araC/xylS-type domain-containing protein</fullName>
    </recommendedName>
</protein>
<dbReference type="GO" id="GO:0003700">
    <property type="term" value="F:DNA-binding transcription factor activity"/>
    <property type="evidence" value="ECO:0007669"/>
    <property type="project" value="InterPro"/>
</dbReference>
<dbReference type="InterPro" id="IPR009057">
    <property type="entry name" value="Homeodomain-like_sf"/>
</dbReference>
<name>A0A4Q1AXQ0_9BACT</name>
<comment type="caution">
    <text evidence="6">The sequence shown here is derived from an EMBL/GenBank/DDBJ whole genome shotgun (WGS) entry which is preliminary data.</text>
</comment>
<dbReference type="Proteomes" id="UP000289758">
    <property type="component" value="Unassembled WGS sequence"/>
</dbReference>
<dbReference type="PANTHER" id="PTHR43436">
    <property type="entry name" value="ARAC-FAMILY TRANSCRIPTIONAL REGULATOR"/>
    <property type="match status" value="1"/>
</dbReference>
<dbReference type="GO" id="GO:0043565">
    <property type="term" value="F:sequence-specific DNA binding"/>
    <property type="evidence" value="ECO:0007669"/>
    <property type="project" value="InterPro"/>
</dbReference>
<dbReference type="InterPro" id="IPR018062">
    <property type="entry name" value="HTH_AraC-typ_CS"/>
</dbReference>
<feature type="domain" description="HTH araC/xylS-type" evidence="5">
    <location>
        <begin position="1"/>
        <end position="68"/>
    </location>
</feature>
<dbReference type="PANTHER" id="PTHR43436:SF1">
    <property type="entry name" value="TRANSCRIPTIONAL REGULATORY PROTEIN"/>
    <property type="match status" value="1"/>
</dbReference>
<proteinExistence type="predicted"/>
<gene>
    <name evidence="6" type="ORF">CRV07_07740</name>
</gene>
<dbReference type="Pfam" id="PF12833">
    <property type="entry name" value="HTH_18"/>
    <property type="match status" value="1"/>
</dbReference>
<dbReference type="Gene3D" id="1.10.10.60">
    <property type="entry name" value="Homeodomain-like"/>
    <property type="match status" value="1"/>
</dbReference>
<dbReference type="InterPro" id="IPR018060">
    <property type="entry name" value="HTH_AraC"/>
</dbReference>
<keyword evidence="7" id="KW-1185">Reference proteome</keyword>
<keyword evidence="1" id="KW-0805">Transcription regulation</keyword>
<evidence type="ECO:0000256" key="2">
    <source>
        <dbReference type="ARBA" id="ARBA00023125"/>
    </source>
</evidence>
<evidence type="ECO:0000256" key="4">
    <source>
        <dbReference type="SAM" id="Phobius"/>
    </source>
</evidence>
<keyword evidence="2" id="KW-0238">DNA-binding</keyword>
<evidence type="ECO:0000313" key="6">
    <source>
        <dbReference type="EMBL" id="RXK05955.1"/>
    </source>
</evidence>
<reference evidence="6 7" key="1">
    <citation type="submission" date="2017-10" db="EMBL/GenBank/DDBJ databases">
        <title>Genomics of the genus Arcobacter.</title>
        <authorList>
            <person name="Perez-Cataluna A."/>
            <person name="Figueras M.J."/>
        </authorList>
    </citation>
    <scope>NUCLEOTIDE SEQUENCE [LARGE SCALE GENOMIC DNA]</scope>
    <source>
        <strain evidence="6 7">CECT 8441</strain>
    </source>
</reference>
<evidence type="ECO:0000259" key="5">
    <source>
        <dbReference type="PROSITE" id="PS01124"/>
    </source>
</evidence>
<dbReference type="EMBL" id="PDKK01000005">
    <property type="protein sequence ID" value="RXK05955.1"/>
    <property type="molecule type" value="Genomic_DNA"/>
</dbReference>
<evidence type="ECO:0000256" key="1">
    <source>
        <dbReference type="ARBA" id="ARBA00023015"/>
    </source>
</evidence>
<dbReference type="PROSITE" id="PS00041">
    <property type="entry name" value="HTH_ARAC_FAMILY_1"/>
    <property type="match status" value="1"/>
</dbReference>
<keyword evidence="4" id="KW-0812">Transmembrane</keyword>
<dbReference type="PROSITE" id="PS01124">
    <property type="entry name" value="HTH_ARAC_FAMILY_2"/>
    <property type="match status" value="1"/>
</dbReference>
<feature type="transmembrane region" description="Helical" evidence="4">
    <location>
        <begin position="85"/>
        <end position="107"/>
    </location>
</feature>
<evidence type="ECO:0000256" key="3">
    <source>
        <dbReference type="ARBA" id="ARBA00023163"/>
    </source>
</evidence>
<dbReference type="SUPFAM" id="SSF46689">
    <property type="entry name" value="Homeodomain-like"/>
    <property type="match status" value="1"/>
</dbReference>
<accession>A0A4Q1AXQ0</accession>